<proteinExistence type="predicted"/>
<evidence type="ECO:0000313" key="2">
    <source>
        <dbReference type="Proteomes" id="UP000026913"/>
    </source>
</evidence>
<reference evidence="1 2" key="1">
    <citation type="journal article" date="2012" name="J. Bacteriol.">
        <title>Genome sequence of cold-adapted Pseudomonas mandelii strain JR-1.</title>
        <authorList>
            <person name="Jang S.H."/>
            <person name="Kim J."/>
            <person name="Kim J."/>
            <person name="Hong S."/>
            <person name="Lee C."/>
        </authorList>
    </citation>
    <scope>NUCLEOTIDE SEQUENCE [LARGE SCALE GENOMIC DNA]</scope>
    <source>
        <strain evidence="1 2">JR-1</strain>
    </source>
</reference>
<dbReference type="EMBL" id="CP005960">
    <property type="protein sequence ID" value="AHZ69238.1"/>
    <property type="molecule type" value="Genomic_DNA"/>
</dbReference>
<evidence type="ECO:0000313" key="1">
    <source>
        <dbReference type="EMBL" id="AHZ69238.1"/>
    </source>
</evidence>
<sequence length="43" mass="4597">MGASLLAKAADQSPSVLNVPASSLAARSHRFGFGSMGWYQHYE</sequence>
<dbReference type="HOGENOM" id="CLU_3238384_0_0_6"/>
<protein>
    <submittedName>
        <fullName evidence="1">Uncharacterized protein</fullName>
    </submittedName>
</protein>
<accession>A0A024EA95</accession>
<dbReference type="AlphaFoldDB" id="A0A024EA95"/>
<organism evidence="1 2">
    <name type="scientific">Pseudomonas mandelii JR-1</name>
    <dbReference type="NCBI Taxonomy" id="1147786"/>
    <lineage>
        <taxon>Bacteria</taxon>
        <taxon>Pseudomonadati</taxon>
        <taxon>Pseudomonadota</taxon>
        <taxon>Gammaproteobacteria</taxon>
        <taxon>Pseudomonadales</taxon>
        <taxon>Pseudomonadaceae</taxon>
        <taxon>Pseudomonas</taxon>
    </lineage>
</organism>
<gene>
    <name evidence="1" type="ORF">OU5_2159</name>
</gene>
<dbReference type="KEGG" id="pman:OU5_2159"/>
<name>A0A024EA95_9PSED</name>
<dbReference type="Proteomes" id="UP000026913">
    <property type="component" value="Chromosome"/>
</dbReference>